<keyword evidence="8" id="KW-0963">Cytoplasm</keyword>
<keyword evidence="6 8" id="KW-0704">Schiff base</keyword>
<dbReference type="HAMAP" id="MF_00443">
    <property type="entry name" value="ThiG"/>
    <property type="match status" value="1"/>
</dbReference>
<dbReference type="InterPro" id="IPR013785">
    <property type="entry name" value="Aldolase_TIM"/>
</dbReference>
<name>A0A8J6Y1E9_9BACT</name>
<dbReference type="GO" id="GO:0005737">
    <property type="term" value="C:cytoplasm"/>
    <property type="evidence" value="ECO:0007669"/>
    <property type="project" value="UniProtKB-SubCell"/>
</dbReference>
<dbReference type="InterPro" id="IPR008867">
    <property type="entry name" value="ThiG"/>
</dbReference>
<evidence type="ECO:0000256" key="2">
    <source>
        <dbReference type="ARBA" id="ARBA00004948"/>
    </source>
</evidence>
<dbReference type="AlphaFoldDB" id="A0A8J6Y1E9"/>
<dbReference type="PANTHER" id="PTHR34266">
    <property type="entry name" value="THIAZOLE SYNTHASE"/>
    <property type="match status" value="1"/>
</dbReference>
<feature type="binding site" evidence="8">
    <location>
        <begin position="190"/>
        <end position="191"/>
    </location>
    <ligand>
        <name>1-deoxy-D-xylulose 5-phosphate</name>
        <dbReference type="ChEBI" id="CHEBI:57792"/>
    </ligand>
</feature>
<dbReference type="GO" id="GO:1990107">
    <property type="term" value="F:thiazole synthase activity"/>
    <property type="evidence" value="ECO:0007669"/>
    <property type="project" value="UniProtKB-EC"/>
</dbReference>
<keyword evidence="4 8" id="KW-0808">Transferase</keyword>
<proteinExistence type="inferred from homology"/>
<dbReference type="EMBL" id="JACXWD010000063">
    <property type="protein sequence ID" value="MBD3869160.1"/>
    <property type="molecule type" value="Genomic_DNA"/>
</dbReference>
<feature type="binding site" evidence="8">
    <location>
        <position position="164"/>
    </location>
    <ligand>
        <name>1-deoxy-D-xylulose 5-phosphate</name>
        <dbReference type="ChEBI" id="CHEBI:57792"/>
    </ligand>
</feature>
<evidence type="ECO:0000313" key="11">
    <source>
        <dbReference type="Proteomes" id="UP000648239"/>
    </source>
</evidence>
<evidence type="ECO:0000256" key="1">
    <source>
        <dbReference type="ARBA" id="ARBA00002834"/>
    </source>
</evidence>
<comment type="catalytic activity">
    <reaction evidence="7 8">
        <text>[ThiS sulfur-carrier protein]-C-terminal-Gly-aminoethanethioate + 2-iminoacetate + 1-deoxy-D-xylulose 5-phosphate = [ThiS sulfur-carrier protein]-C-terminal Gly-Gly + 2-[(2R,5Z)-2-carboxy-4-methylthiazol-5(2H)-ylidene]ethyl phosphate + 2 H2O + H(+)</text>
        <dbReference type="Rhea" id="RHEA:26297"/>
        <dbReference type="Rhea" id="RHEA-COMP:12909"/>
        <dbReference type="Rhea" id="RHEA-COMP:19908"/>
        <dbReference type="ChEBI" id="CHEBI:15377"/>
        <dbReference type="ChEBI" id="CHEBI:15378"/>
        <dbReference type="ChEBI" id="CHEBI:57792"/>
        <dbReference type="ChEBI" id="CHEBI:62899"/>
        <dbReference type="ChEBI" id="CHEBI:77846"/>
        <dbReference type="ChEBI" id="CHEBI:90778"/>
        <dbReference type="ChEBI" id="CHEBI:232372"/>
        <dbReference type="EC" id="2.8.1.10"/>
    </reaction>
</comment>
<feature type="active site" description="Schiff-base intermediate with DXP" evidence="8">
    <location>
        <position position="103"/>
    </location>
</feature>
<comment type="pathway">
    <text evidence="2 8">Cofactor biosynthesis; thiamine diphosphate biosynthesis.</text>
</comment>
<comment type="subcellular location">
    <subcellularLocation>
        <location evidence="8">Cytoplasm</location>
    </subcellularLocation>
</comment>
<evidence type="ECO:0000256" key="4">
    <source>
        <dbReference type="ARBA" id="ARBA00022679"/>
    </source>
</evidence>
<feature type="binding site" evidence="8">
    <location>
        <begin position="212"/>
        <end position="213"/>
    </location>
    <ligand>
        <name>1-deoxy-D-xylulose 5-phosphate</name>
        <dbReference type="ChEBI" id="CHEBI:57792"/>
    </ligand>
</feature>
<comment type="similarity">
    <text evidence="8">Belongs to the ThiG family.</text>
</comment>
<reference evidence="10 11" key="1">
    <citation type="submission" date="2020-08" db="EMBL/GenBank/DDBJ databases">
        <title>Acidobacteriota in marine sediments use diverse sulfur dissimilation pathways.</title>
        <authorList>
            <person name="Wasmund K."/>
        </authorList>
    </citation>
    <scope>NUCLEOTIDE SEQUENCE [LARGE SCALE GENOMIC DNA]</scope>
    <source>
        <strain evidence="10">MAG AM4</strain>
    </source>
</reference>
<dbReference type="UniPathway" id="UPA00060"/>
<dbReference type="Gene3D" id="3.20.20.70">
    <property type="entry name" value="Aldolase class I"/>
    <property type="match status" value="1"/>
</dbReference>
<comment type="function">
    <text evidence="1 8">Catalyzes the rearrangement of 1-deoxy-D-xylulose 5-phosphate (DXP) to produce the thiazole phosphate moiety of thiamine. Sulfur is provided by the thiocarboxylate moiety of the carrier protein ThiS. In vitro, sulfur can be provided by H(2)S.</text>
</comment>
<evidence type="ECO:0000256" key="5">
    <source>
        <dbReference type="ARBA" id="ARBA00022977"/>
    </source>
</evidence>
<dbReference type="Pfam" id="PF05690">
    <property type="entry name" value="ThiG"/>
    <property type="match status" value="1"/>
</dbReference>
<protein>
    <recommendedName>
        <fullName evidence="3 8">Thiazole synthase</fullName>
        <ecNumber evidence="3 8">2.8.1.10</ecNumber>
    </recommendedName>
</protein>
<evidence type="ECO:0000256" key="3">
    <source>
        <dbReference type="ARBA" id="ARBA00011960"/>
    </source>
</evidence>
<dbReference type="InterPro" id="IPR033983">
    <property type="entry name" value="Thiazole_synthase_ThiG"/>
</dbReference>
<evidence type="ECO:0000256" key="6">
    <source>
        <dbReference type="ARBA" id="ARBA00023270"/>
    </source>
</evidence>
<dbReference type="Proteomes" id="UP000648239">
    <property type="component" value="Unassembled WGS sequence"/>
</dbReference>
<dbReference type="EC" id="2.8.1.10" evidence="3 8"/>
<evidence type="ECO:0000313" key="10">
    <source>
        <dbReference type="EMBL" id="MBD3869160.1"/>
    </source>
</evidence>
<organism evidence="10 11">
    <name type="scientific">Candidatus Polarisedimenticola svalbardensis</name>
    <dbReference type="NCBI Taxonomy" id="2886004"/>
    <lineage>
        <taxon>Bacteria</taxon>
        <taxon>Pseudomonadati</taxon>
        <taxon>Acidobacteriota</taxon>
        <taxon>Candidatus Polarisedimenticolia</taxon>
        <taxon>Candidatus Polarisedimenticolales</taxon>
        <taxon>Candidatus Polarisedimenticolaceae</taxon>
        <taxon>Candidatus Polarisedimenticola</taxon>
    </lineage>
</organism>
<comment type="caution">
    <text evidence="10">The sequence shown here is derived from an EMBL/GenBank/DDBJ whole genome shotgun (WGS) entry which is preliminary data.</text>
</comment>
<dbReference type="PANTHER" id="PTHR34266:SF2">
    <property type="entry name" value="THIAZOLE SYNTHASE"/>
    <property type="match status" value="1"/>
</dbReference>
<feature type="domain" description="Thiazole synthase ThiG" evidence="9">
    <location>
        <begin position="12"/>
        <end position="255"/>
    </location>
</feature>
<evidence type="ECO:0000259" key="9">
    <source>
        <dbReference type="Pfam" id="PF05690"/>
    </source>
</evidence>
<gene>
    <name evidence="8" type="primary">thiG</name>
    <name evidence="10" type="ORF">IFK94_13640</name>
</gene>
<evidence type="ECO:0000256" key="7">
    <source>
        <dbReference type="ARBA" id="ARBA00049897"/>
    </source>
</evidence>
<comment type="subunit">
    <text evidence="8">Homotetramer. Forms heterodimers with either ThiH or ThiS.</text>
</comment>
<keyword evidence="5 8" id="KW-0784">Thiamine biosynthesis</keyword>
<accession>A0A8J6Y1E9</accession>
<dbReference type="SUPFAM" id="SSF110399">
    <property type="entry name" value="ThiG-like"/>
    <property type="match status" value="1"/>
</dbReference>
<dbReference type="GO" id="GO:0009229">
    <property type="term" value="P:thiamine diphosphate biosynthetic process"/>
    <property type="evidence" value="ECO:0007669"/>
    <property type="project" value="UniProtKB-UniRule"/>
</dbReference>
<evidence type="ECO:0000256" key="8">
    <source>
        <dbReference type="HAMAP-Rule" id="MF_00443"/>
    </source>
</evidence>
<sequence>MNRVQETDRWDVAGLNLKSRLFLGTARYPSRKILMDALAASGTEMVTVAVRRVGLESGPKNLYKDLTAVGYHLLPNTAGCYSAKDAVLTAELAREALETDLIKLEVIADEDTLLPDVEALIVSARELVGKGFKVLPYTNDDPVIARKLEDIGCCAVMPLGAPIGSGLGIRNPHNLELIKSRASVPVIVDAGVGTASDVTIAFELGMDGVLLNTAVARAREPVMMARAIRAAAEAGRCALLGGRIPRKFYAEASSPVDGLIGSTPKTT</sequence>
<dbReference type="CDD" id="cd04728">
    <property type="entry name" value="ThiG"/>
    <property type="match status" value="1"/>
</dbReference>